<dbReference type="GO" id="GO:0008999">
    <property type="term" value="F:protein-N-terminal-alanine acetyltransferase activity"/>
    <property type="evidence" value="ECO:0007669"/>
    <property type="project" value="TreeGrafter"/>
</dbReference>
<dbReference type="HOGENOM" id="CLU_078023_0_0_1"/>
<gene>
    <name evidence="2" type="ORF">MCYG_06934</name>
</gene>
<dbReference type="Gene3D" id="3.40.630.30">
    <property type="match status" value="1"/>
</dbReference>
<dbReference type="VEuPathDB" id="FungiDB:MCYG_06934"/>
<dbReference type="OMA" id="ILRWDRV"/>
<protein>
    <recommendedName>
        <fullName evidence="1">N-acetyltransferase domain-containing protein</fullName>
    </recommendedName>
</protein>
<dbReference type="OrthoDB" id="41238at2759"/>
<sequence>MTRYKGINALYKPLSTSPSKSFDGASSPQEIRILPAVIGILKGAKFRAHVVEDFGPRVVMGEALWNNPSVDYDRKQPSRHSRRYLEQSIDHPEIYAHMPPGPYKDVEEFEAKYIQGTVYSDKTKTVFAIIDRTKAGLEEDGGALAGIVSYTNASVANQLLEIAFLVVLPAFQRTHVTTHAVGLLLQYALDAPDCNDPQKGGLGLRKVLWQTGTTNAASRATAKKMGFEQEGILRWDRVYYDAVPMKKESNGRRMPEHGDERHLGRDTVFFGLCWDEWHDGKKQMVQQRMEHFLQ</sequence>
<dbReference type="CDD" id="cd04301">
    <property type="entry name" value="NAT_SF"/>
    <property type="match status" value="1"/>
</dbReference>
<dbReference type="InterPro" id="IPR016181">
    <property type="entry name" value="Acyl_CoA_acyltransferase"/>
</dbReference>
<dbReference type="AlphaFoldDB" id="C5FW31"/>
<proteinExistence type="predicted"/>
<dbReference type="eggNOG" id="ENOG502S3S6">
    <property type="taxonomic scope" value="Eukaryota"/>
</dbReference>
<dbReference type="InterPro" id="IPR051908">
    <property type="entry name" value="Ribosomal_N-acetyltransferase"/>
</dbReference>
<feature type="domain" description="N-acetyltransferase" evidence="1">
    <location>
        <begin position="93"/>
        <end position="250"/>
    </location>
</feature>
<dbReference type="InterPro" id="IPR000182">
    <property type="entry name" value="GNAT_dom"/>
</dbReference>
<dbReference type="Proteomes" id="UP000002035">
    <property type="component" value="Unassembled WGS sequence"/>
</dbReference>
<dbReference type="PANTHER" id="PTHR43441">
    <property type="entry name" value="RIBOSOMAL-PROTEIN-SERINE ACETYLTRANSFERASE"/>
    <property type="match status" value="1"/>
</dbReference>
<dbReference type="GO" id="GO:1990189">
    <property type="term" value="F:protein N-terminal-serine acetyltransferase activity"/>
    <property type="evidence" value="ECO:0007669"/>
    <property type="project" value="TreeGrafter"/>
</dbReference>
<reference evidence="3" key="1">
    <citation type="journal article" date="2012" name="MBio">
        <title>Comparative genome analysis of Trichophyton rubrum and related dermatophytes reveals candidate genes involved in infection.</title>
        <authorList>
            <person name="Martinez D.A."/>
            <person name="Oliver B.G."/>
            <person name="Graeser Y."/>
            <person name="Goldberg J.M."/>
            <person name="Li W."/>
            <person name="Martinez-Rossi N.M."/>
            <person name="Monod M."/>
            <person name="Shelest E."/>
            <person name="Barton R.C."/>
            <person name="Birch E."/>
            <person name="Brakhage A.A."/>
            <person name="Chen Z."/>
            <person name="Gurr S.J."/>
            <person name="Heiman D."/>
            <person name="Heitman J."/>
            <person name="Kosti I."/>
            <person name="Rossi A."/>
            <person name="Saif S."/>
            <person name="Samalova M."/>
            <person name="Saunders C.W."/>
            <person name="Shea T."/>
            <person name="Summerbell R.C."/>
            <person name="Xu J."/>
            <person name="Young S."/>
            <person name="Zeng Q."/>
            <person name="Birren B.W."/>
            <person name="Cuomo C.A."/>
            <person name="White T.C."/>
        </authorList>
    </citation>
    <scope>NUCLEOTIDE SEQUENCE [LARGE SCALE GENOMIC DNA]</scope>
    <source>
        <strain evidence="3">ATCC MYA-4605 / CBS 113480</strain>
    </source>
</reference>
<dbReference type="PROSITE" id="PS51186">
    <property type="entry name" value="GNAT"/>
    <property type="match status" value="1"/>
</dbReference>
<accession>C5FW31</accession>
<dbReference type="EMBL" id="DS995706">
    <property type="protein sequence ID" value="EEQ34115.1"/>
    <property type="molecule type" value="Genomic_DNA"/>
</dbReference>
<dbReference type="PANTHER" id="PTHR43441:SF5">
    <property type="entry name" value="FAMILY ACETYLTRANSFERASE, PUTATIVE-RELATED"/>
    <property type="match status" value="1"/>
</dbReference>
<evidence type="ECO:0000313" key="2">
    <source>
        <dbReference type="EMBL" id="EEQ34115.1"/>
    </source>
</evidence>
<evidence type="ECO:0000259" key="1">
    <source>
        <dbReference type="PROSITE" id="PS51186"/>
    </source>
</evidence>
<organism evidence="2 3">
    <name type="scientific">Arthroderma otae (strain ATCC MYA-4605 / CBS 113480)</name>
    <name type="common">Microsporum canis</name>
    <dbReference type="NCBI Taxonomy" id="554155"/>
    <lineage>
        <taxon>Eukaryota</taxon>
        <taxon>Fungi</taxon>
        <taxon>Dikarya</taxon>
        <taxon>Ascomycota</taxon>
        <taxon>Pezizomycotina</taxon>
        <taxon>Eurotiomycetes</taxon>
        <taxon>Eurotiomycetidae</taxon>
        <taxon>Onygenales</taxon>
        <taxon>Arthrodermataceae</taxon>
        <taxon>Microsporum</taxon>
    </lineage>
</organism>
<dbReference type="SUPFAM" id="SSF55729">
    <property type="entry name" value="Acyl-CoA N-acyltransferases (Nat)"/>
    <property type="match status" value="1"/>
</dbReference>
<name>C5FW31_ARTOC</name>
<dbReference type="GeneID" id="9228195"/>
<keyword evidence="3" id="KW-1185">Reference proteome</keyword>
<evidence type="ECO:0000313" key="3">
    <source>
        <dbReference type="Proteomes" id="UP000002035"/>
    </source>
</evidence>
<dbReference type="RefSeq" id="XP_002844970.1">
    <property type="nucleotide sequence ID" value="XM_002844924.1"/>
</dbReference>
<dbReference type="Pfam" id="PF13302">
    <property type="entry name" value="Acetyltransf_3"/>
    <property type="match status" value="1"/>
</dbReference>